<evidence type="ECO:0000313" key="2">
    <source>
        <dbReference type="Proteomes" id="UP000694422"/>
    </source>
</evidence>
<name>A0A8C9QLZ7_SPEDA</name>
<accession>A0A8C9QLZ7</accession>
<dbReference type="Proteomes" id="UP000694422">
    <property type="component" value="Unplaced"/>
</dbReference>
<proteinExistence type="predicted"/>
<organism evidence="1 2">
    <name type="scientific">Spermophilus dauricus</name>
    <name type="common">Daurian ground squirrel</name>
    <dbReference type="NCBI Taxonomy" id="99837"/>
    <lineage>
        <taxon>Eukaryota</taxon>
        <taxon>Metazoa</taxon>
        <taxon>Chordata</taxon>
        <taxon>Craniata</taxon>
        <taxon>Vertebrata</taxon>
        <taxon>Euteleostomi</taxon>
        <taxon>Mammalia</taxon>
        <taxon>Eutheria</taxon>
        <taxon>Euarchontoglires</taxon>
        <taxon>Glires</taxon>
        <taxon>Rodentia</taxon>
        <taxon>Sciuromorpha</taxon>
        <taxon>Sciuridae</taxon>
        <taxon>Xerinae</taxon>
        <taxon>Marmotini</taxon>
        <taxon>Spermophilus</taxon>
    </lineage>
</organism>
<reference evidence="1" key="2">
    <citation type="submission" date="2025-09" db="UniProtKB">
        <authorList>
            <consortium name="Ensembl"/>
        </authorList>
    </citation>
    <scope>IDENTIFICATION</scope>
</reference>
<reference evidence="1" key="1">
    <citation type="submission" date="2025-08" db="UniProtKB">
        <authorList>
            <consortium name="Ensembl"/>
        </authorList>
    </citation>
    <scope>IDENTIFICATION</scope>
</reference>
<sequence>MQFFGRLVNTLTSVTNLFSNPFRVKEVAVADYASSNRVREEGQLVLFQNTPSRTWDCILVNPRNSNSGFRAGLLSSFDYVRPPFILCQLWSHLAVPDPPVTSTFLAEEGRRIFSLFYLIFFFFCTGN</sequence>
<dbReference type="AlphaFoldDB" id="A0A8C9QLZ7"/>
<keyword evidence="2" id="KW-1185">Reference proteome</keyword>
<evidence type="ECO:0000313" key="1">
    <source>
        <dbReference type="Ensembl" id="ENSSDAP00000026872.1"/>
    </source>
</evidence>
<protein>
    <recommendedName>
        <fullName evidence="3">Phospholipase A2 group VI</fullName>
    </recommendedName>
</protein>
<dbReference type="Ensembl" id="ENSSDAT00000030725.1">
    <property type="protein sequence ID" value="ENSSDAP00000026872.1"/>
    <property type="gene ID" value="ENSSDAG00000024376.1"/>
</dbReference>
<evidence type="ECO:0008006" key="3">
    <source>
        <dbReference type="Google" id="ProtNLM"/>
    </source>
</evidence>